<dbReference type="Pfam" id="PF09848">
    <property type="entry name" value="SLFN-g3_helicase"/>
    <property type="match status" value="1"/>
</dbReference>
<dbReference type="Proteomes" id="UP000824231">
    <property type="component" value="Unassembled WGS sequence"/>
</dbReference>
<dbReference type="AlphaFoldDB" id="A0A9D1VJT3"/>
<accession>A0A9D1VJT3</accession>
<comment type="caution">
    <text evidence="2">The sequence shown here is derived from an EMBL/GenBank/DDBJ whole genome shotgun (WGS) entry which is preliminary data.</text>
</comment>
<feature type="domain" description="GIY-YIG" evidence="1">
    <location>
        <begin position="41"/>
        <end position="133"/>
    </location>
</feature>
<dbReference type="Gene3D" id="3.40.50.300">
    <property type="entry name" value="P-loop containing nucleotide triphosphate hydrolases"/>
    <property type="match status" value="1"/>
</dbReference>
<dbReference type="PROSITE" id="PS50164">
    <property type="entry name" value="GIY_YIG"/>
    <property type="match status" value="1"/>
</dbReference>
<reference evidence="2" key="2">
    <citation type="submission" date="2021-04" db="EMBL/GenBank/DDBJ databases">
        <authorList>
            <person name="Gilroy R."/>
        </authorList>
    </citation>
    <scope>NUCLEOTIDE SEQUENCE</scope>
    <source>
        <strain evidence="2">ChiSxjej3B15-572</strain>
    </source>
</reference>
<organism evidence="2 3">
    <name type="scientific">Candidatus Limosilactobacillus merdigallinarum</name>
    <dbReference type="NCBI Taxonomy" id="2838652"/>
    <lineage>
        <taxon>Bacteria</taxon>
        <taxon>Bacillati</taxon>
        <taxon>Bacillota</taxon>
        <taxon>Bacilli</taxon>
        <taxon>Lactobacillales</taxon>
        <taxon>Lactobacillaceae</taxon>
        <taxon>Limosilactobacillus</taxon>
    </lineage>
</organism>
<reference evidence="2" key="1">
    <citation type="journal article" date="2021" name="PeerJ">
        <title>Extensive microbial diversity within the chicken gut microbiome revealed by metagenomics and culture.</title>
        <authorList>
            <person name="Gilroy R."/>
            <person name="Ravi A."/>
            <person name="Getino M."/>
            <person name="Pursley I."/>
            <person name="Horton D.L."/>
            <person name="Alikhan N.F."/>
            <person name="Baker D."/>
            <person name="Gharbi K."/>
            <person name="Hall N."/>
            <person name="Watson M."/>
            <person name="Adriaenssens E.M."/>
            <person name="Foster-Nyarko E."/>
            <person name="Jarju S."/>
            <person name="Secka A."/>
            <person name="Antonio M."/>
            <person name="Oren A."/>
            <person name="Chaudhuri R.R."/>
            <person name="La Ragione R."/>
            <person name="Hildebrand F."/>
            <person name="Pallen M.J."/>
        </authorList>
    </citation>
    <scope>NUCLEOTIDE SEQUENCE</scope>
    <source>
        <strain evidence="2">ChiSxjej3B15-572</strain>
    </source>
</reference>
<evidence type="ECO:0000313" key="3">
    <source>
        <dbReference type="Proteomes" id="UP000824231"/>
    </source>
</evidence>
<gene>
    <name evidence="2" type="ORF">H9856_07265</name>
</gene>
<dbReference type="CDD" id="cd10439">
    <property type="entry name" value="GIY-YIG_COG3410"/>
    <property type="match status" value="1"/>
</dbReference>
<dbReference type="InterPro" id="IPR000305">
    <property type="entry name" value="GIY-YIG_endonuc"/>
</dbReference>
<dbReference type="EMBL" id="DXFH01000028">
    <property type="protein sequence ID" value="HIX36163.1"/>
    <property type="molecule type" value="Genomic_DNA"/>
</dbReference>
<dbReference type="InterPro" id="IPR027417">
    <property type="entry name" value="P-loop_NTPase"/>
</dbReference>
<dbReference type="SUPFAM" id="SSF52540">
    <property type="entry name" value="P-loop containing nucleoside triphosphate hydrolases"/>
    <property type="match status" value="1"/>
</dbReference>
<sequence>MTKNLPEPIVFPTKYNQEEASELDTIIKRDVSSESQTYLSDYPTVYIIDHAGPNQKPQYTVYVGETNDIQRRTLQHLDSDPVVRQDWRQLKHTANASMFIIGHRHFNKSLTLDIENRMMHYLSGVSTVIRLNNRRDNAQKDYYTADEMVPIFNKIWRKLHKIKPDLFPLQRIVEDSALFKASPFYKLNAEQLRAKDQILNVVQEYLNTGKKNQLILVKGEAGAGKTVLMSNIFYALANLKNGERPLSLAMMVNQNEQQKVYEQIVKKLAIPNAKVEKVVTFIRKHPPLTENSESKNAVDIAFVDEAHLLLTQNNQAFTKKYGNNELLDIIKRAKVTIAVYDDHQVLGYNQIIENDDQKKIQQYHPYTITLRNQMRIHASAAMLNWLRNIVDNQTITKAPQDKNYDLRIFDHPAAMQEAINKKANEDGKNGISRMIATFDWDYSSQSKNNDDPDGLWQVSADNWHMPWNKQLSPAKDDKRQISGVKYSDLSWAEQPHTVREIGSTYTVQGFDLNYAGVVIGPSVKYRNGKIVFDPSESKDKKVYQRRSMHDGSKQEYGTTLIENTFNVLMTRGVNGLYLYAVDPALQAALKKAVQ</sequence>
<dbReference type="InterPro" id="IPR018647">
    <property type="entry name" value="SLFN_3-like_DNA/RNA_helicase"/>
</dbReference>
<protein>
    <submittedName>
        <fullName evidence="2">DUF2075 domain-containing protein</fullName>
    </submittedName>
</protein>
<evidence type="ECO:0000259" key="1">
    <source>
        <dbReference type="PROSITE" id="PS50164"/>
    </source>
</evidence>
<evidence type="ECO:0000313" key="2">
    <source>
        <dbReference type="EMBL" id="HIX36163.1"/>
    </source>
</evidence>
<name>A0A9D1VJT3_9LACO</name>
<proteinExistence type="predicted"/>